<name>A0A972VTT0_9GAMM</name>
<evidence type="ECO:0000256" key="4">
    <source>
        <dbReference type="ARBA" id="ARBA00022801"/>
    </source>
</evidence>
<dbReference type="InterPro" id="IPR043519">
    <property type="entry name" value="NT_sf"/>
</dbReference>
<dbReference type="PROSITE" id="PS51831">
    <property type="entry name" value="HD"/>
    <property type="match status" value="1"/>
</dbReference>
<dbReference type="EC" id="3.1.4.-" evidence="8"/>
<evidence type="ECO:0000256" key="3">
    <source>
        <dbReference type="ARBA" id="ARBA00022737"/>
    </source>
</evidence>
<dbReference type="SUPFAM" id="SSF55021">
    <property type="entry name" value="ACT-like"/>
    <property type="match status" value="1"/>
</dbReference>
<dbReference type="Gene3D" id="1.10.3090.10">
    <property type="entry name" value="cca-adding enzyme, domain 2"/>
    <property type="match status" value="1"/>
</dbReference>
<dbReference type="InterPro" id="IPR002912">
    <property type="entry name" value="ACT_dom"/>
</dbReference>
<evidence type="ECO:0000256" key="1">
    <source>
        <dbReference type="ARBA" id="ARBA00022679"/>
    </source>
</evidence>
<keyword evidence="4 8" id="KW-0378">Hydrolase</keyword>
<feature type="domain" description="ACT" evidence="10">
    <location>
        <begin position="813"/>
        <end position="891"/>
    </location>
</feature>
<comment type="domain">
    <text evidence="8">Has four distinct domains: an N-terminal nucleotidyltransferase (NT) domain responsible for UTase activity, a central HD domain that encodes UR activity, and two C-terminal ACT domains that seem to have a role in glutamine sensing.</text>
</comment>
<evidence type="ECO:0000256" key="8">
    <source>
        <dbReference type="HAMAP-Rule" id="MF_00277"/>
    </source>
</evidence>
<dbReference type="AlphaFoldDB" id="A0A972VTT0"/>
<dbReference type="InterPro" id="IPR010043">
    <property type="entry name" value="UTase/UR"/>
</dbReference>
<dbReference type="Pfam" id="PF01966">
    <property type="entry name" value="HD"/>
    <property type="match status" value="1"/>
</dbReference>
<dbReference type="InterPro" id="IPR006674">
    <property type="entry name" value="HD_domain"/>
</dbReference>
<feature type="domain" description="ACT" evidence="10">
    <location>
        <begin position="703"/>
        <end position="782"/>
    </location>
</feature>
<proteinExistence type="inferred from homology"/>
<comment type="activity regulation">
    <text evidence="8">Uridylyltransferase (UTase) activity is inhibited by glutamine, while glutamine activates uridylyl-removing (UR) activity.</text>
</comment>
<evidence type="ECO:0000256" key="2">
    <source>
        <dbReference type="ARBA" id="ARBA00022695"/>
    </source>
</evidence>
<sequence>MIEQLGTDLESTKRSIPLFKQALQDCNADLAKRFYANEDIEQLVHDRARFMDHLLQLAWRRFEWHENLASWRKHRVSLVAVGGYGRGELHPHSDVDLLVLLERSNYEKHSSNIQSFLTLLWDIGLEVGHSVRSISECRIQAARDVTVITALMEARTIVGDDSLRAKMSQAIRPEKIWPPKKFFAAKLAEQEERHRKSEHTEYSLEPNVKTSPGGLRDIHTVMWIAKRKYGAVTFTDLVERQFLTQAESEILTRGRRLLWKIRYGLHLIAGRMDDRLLFDYQRQLAEILGYQDQDQLAVEQFMQTYYRAAMEIRATNELLLQHFDEEIVRSKERAKITPVNERFQIFNNHIEVTHEDVFAEEPAALMEMFVITANDRSIKGVRASTIRLLTSNLFRIDDAFRNDPKVTRLFLDLLRSSEHLLTQLRRMERYGILGAYLPEFGRVIGQMQFDLFHVYTVDAHTLQVVRNMRRFRYKNQEQMFPIAAHIHPRLPKIELLYIAGLYHDIAKGRGGDHSELGVQVAADFCERHDLGTWDTNLVCWLVKNHLTMSTTAQRKDISDPEVIQEFALLVQDQVRLDYLYALTVADINATNTTLWNSWRASLMRQLYNDTKRTLRLGPENQVDRGEYISETQNHAIERLQEHGLSREQILAIWGGVDDDYFVRESVSDIVWHTIAINEHDPARGPLILIRNDDNDHQDEGATHIFIHGPAHQSLFVASVTAFDQLGLNIVDARIAASKEGQIFDTFVVLDEHGKAISEQKNQLEKIKKTLRDHLLQQEQFKPNTHRRTPRLLKQFSLKTQVSISHDEGNNQTILEVVAPDRPGLLSIIANIFVELNITLNSAKITTLGERVEDIFFIADRENQAIIDPAACAILQQRICEELDLHIRQATP</sequence>
<dbReference type="GO" id="GO:0008893">
    <property type="term" value="F:guanosine-3',5'-bis(diphosphate) 3'-diphosphatase activity"/>
    <property type="evidence" value="ECO:0007669"/>
    <property type="project" value="UniProtKB-EC"/>
</dbReference>
<dbReference type="CDD" id="cd05401">
    <property type="entry name" value="NT_GlnE_GlnD_like"/>
    <property type="match status" value="1"/>
</dbReference>
<evidence type="ECO:0000256" key="7">
    <source>
        <dbReference type="ARBA" id="ARBA00047968"/>
    </source>
</evidence>
<keyword evidence="3" id="KW-0677">Repeat</keyword>
<feature type="region of interest" description="Uridylyltransferase" evidence="8">
    <location>
        <begin position="1"/>
        <end position="338"/>
    </location>
</feature>
<accession>A0A972VTT0</accession>
<comment type="cofactor">
    <cofactor evidence="8">
        <name>Mg(2+)</name>
        <dbReference type="ChEBI" id="CHEBI:18420"/>
    </cofactor>
</comment>
<dbReference type="CDD" id="cd00077">
    <property type="entry name" value="HDc"/>
    <property type="match status" value="1"/>
</dbReference>
<comment type="catalytic activity">
    <reaction evidence="8">
        <text>[protein-PII]-uridylyl-L-tyrosine + H2O = [protein-PII]-L-tyrosine + UMP + H(+)</text>
        <dbReference type="Rhea" id="RHEA:48600"/>
        <dbReference type="Rhea" id="RHEA-COMP:12147"/>
        <dbReference type="Rhea" id="RHEA-COMP:12148"/>
        <dbReference type="ChEBI" id="CHEBI:15377"/>
        <dbReference type="ChEBI" id="CHEBI:15378"/>
        <dbReference type="ChEBI" id="CHEBI:46858"/>
        <dbReference type="ChEBI" id="CHEBI:57865"/>
        <dbReference type="ChEBI" id="CHEBI:90602"/>
    </reaction>
</comment>
<comment type="catalytic activity">
    <reaction evidence="7">
        <text>guanosine 3',5'-bis(diphosphate) + H2O = GDP + diphosphate + H(+)</text>
        <dbReference type="Rhea" id="RHEA:14253"/>
        <dbReference type="ChEBI" id="CHEBI:15377"/>
        <dbReference type="ChEBI" id="CHEBI:15378"/>
        <dbReference type="ChEBI" id="CHEBI:33019"/>
        <dbReference type="ChEBI" id="CHEBI:58189"/>
        <dbReference type="ChEBI" id="CHEBI:77828"/>
        <dbReference type="EC" id="3.1.7.2"/>
    </reaction>
</comment>
<dbReference type="HAMAP" id="MF_00277">
    <property type="entry name" value="PII_uridylyl_transf"/>
    <property type="match status" value="1"/>
</dbReference>
<dbReference type="FunFam" id="1.10.3090.10:FF:000005">
    <property type="entry name" value="Bifunctional uridylyltransferase/uridylyl-removing enzyme"/>
    <property type="match status" value="1"/>
</dbReference>
<dbReference type="PANTHER" id="PTHR47320:SF1">
    <property type="entry name" value="BIFUNCTIONAL URIDYLYLTRANSFERASE_URIDYLYL-REMOVING ENZYME"/>
    <property type="match status" value="1"/>
</dbReference>
<dbReference type="SUPFAM" id="SSF81301">
    <property type="entry name" value="Nucleotidyltransferase"/>
    <property type="match status" value="1"/>
</dbReference>
<dbReference type="Proteomes" id="UP000754644">
    <property type="component" value="Unassembled WGS sequence"/>
</dbReference>
<evidence type="ECO:0000313" key="12">
    <source>
        <dbReference type="EMBL" id="NQV64128.1"/>
    </source>
</evidence>
<keyword evidence="1 8" id="KW-0808">Transferase</keyword>
<dbReference type="NCBIfam" id="TIGR01693">
    <property type="entry name" value="UTase_glnD"/>
    <property type="match status" value="1"/>
</dbReference>
<organism evidence="12 13">
    <name type="scientific">SAR86 cluster bacterium</name>
    <dbReference type="NCBI Taxonomy" id="2030880"/>
    <lineage>
        <taxon>Bacteria</taxon>
        <taxon>Pseudomonadati</taxon>
        <taxon>Pseudomonadota</taxon>
        <taxon>Gammaproteobacteria</taxon>
        <taxon>SAR86 cluster</taxon>
    </lineage>
</organism>
<keyword evidence="2 8" id="KW-0548">Nucleotidyltransferase</keyword>
<comment type="caution">
    <text evidence="8">Lacks conserved residue(s) required for the propagation of feature annotation.</text>
</comment>
<dbReference type="Pfam" id="PF01909">
    <property type="entry name" value="NTP_transf_2"/>
    <property type="match status" value="1"/>
</dbReference>
<dbReference type="PROSITE" id="PS51671">
    <property type="entry name" value="ACT"/>
    <property type="match status" value="2"/>
</dbReference>
<dbReference type="InterPro" id="IPR002934">
    <property type="entry name" value="Polymerase_NTP_transf_dom"/>
</dbReference>
<dbReference type="Gene3D" id="3.30.70.260">
    <property type="match status" value="1"/>
</dbReference>
<dbReference type="EC" id="2.7.7.59" evidence="8"/>
<dbReference type="InterPro" id="IPR003607">
    <property type="entry name" value="HD/PDEase_dom"/>
</dbReference>
<comment type="function">
    <text evidence="8">Modifies, by uridylylation and deuridylylation, the PII regulatory proteins (GlnB and homologs), in response to the nitrogen status of the cell that GlnD senses through the glutamine level. Under low glutamine levels, catalyzes the conversion of the PII proteins and UTP to PII-UMP and PPi, while under higher glutamine levels, GlnD hydrolyzes PII-UMP to PII and UMP (deuridylylation). Thus, controls uridylylation state and activity of the PII proteins, and plays an important role in the regulation of nitrogen metabolism.</text>
</comment>
<reference evidence="12" key="1">
    <citation type="submission" date="2020-05" db="EMBL/GenBank/DDBJ databases">
        <title>Sulfur intermediates as new biogeochemical hubs in an aquatic model microbial ecosystem.</title>
        <authorList>
            <person name="Vigneron A."/>
        </authorList>
    </citation>
    <scope>NUCLEOTIDE SEQUENCE</scope>
    <source>
        <strain evidence="12">Bin.250</strain>
    </source>
</reference>
<comment type="similarity">
    <text evidence="8">Belongs to the GlnD family.</text>
</comment>
<evidence type="ECO:0000259" key="10">
    <source>
        <dbReference type="PROSITE" id="PS51671"/>
    </source>
</evidence>
<dbReference type="Gene3D" id="3.30.460.10">
    <property type="entry name" value="Beta Polymerase, domain 2"/>
    <property type="match status" value="1"/>
</dbReference>
<evidence type="ECO:0000256" key="5">
    <source>
        <dbReference type="ARBA" id="ARBA00022842"/>
    </source>
</evidence>
<keyword evidence="5 8" id="KW-0460">Magnesium</keyword>
<evidence type="ECO:0000256" key="9">
    <source>
        <dbReference type="SAM" id="Coils"/>
    </source>
</evidence>
<dbReference type="CDD" id="cd04899">
    <property type="entry name" value="ACT_ACR-UUR-like_2"/>
    <property type="match status" value="1"/>
</dbReference>
<feature type="coiled-coil region" evidence="9">
    <location>
        <begin position="749"/>
        <end position="776"/>
    </location>
</feature>
<keyword evidence="9" id="KW-0175">Coiled coil</keyword>
<dbReference type="InterPro" id="IPR045865">
    <property type="entry name" value="ACT-like_dom_sf"/>
</dbReference>
<comment type="catalytic activity">
    <reaction evidence="8">
        <text>[protein-PII]-L-tyrosine + UTP = [protein-PII]-uridylyl-L-tyrosine + diphosphate</text>
        <dbReference type="Rhea" id="RHEA:13673"/>
        <dbReference type="Rhea" id="RHEA-COMP:12147"/>
        <dbReference type="Rhea" id="RHEA-COMP:12148"/>
        <dbReference type="ChEBI" id="CHEBI:33019"/>
        <dbReference type="ChEBI" id="CHEBI:46398"/>
        <dbReference type="ChEBI" id="CHEBI:46858"/>
        <dbReference type="ChEBI" id="CHEBI:90602"/>
        <dbReference type="EC" id="2.7.7.59"/>
    </reaction>
</comment>
<feature type="domain" description="HD" evidence="11">
    <location>
        <begin position="457"/>
        <end position="579"/>
    </location>
</feature>
<dbReference type="GO" id="GO:0008081">
    <property type="term" value="F:phosphoric diester hydrolase activity"/>
    <property type="evidence" value="ECO:0007669"/>
    <property type="project" value="UniProtKB-UniRule"/>
</dbReference>
<evidence type="ECO:0000313" key="13">
    <source>
        <dbReference type="Proteomes" id="UP000754644"/>
    </source>
</evidence>
<evidence type="ECO:0000256" key="6">
    <source>
        <dbReference type="ARBA" id="ARBA00023268"/>
    </source>
</evidence>
<dbReference type="CDD" id="cd04900">
    <property type="entry name" value="ACT_UUR-like_1"/>
    <property type="match status" value="1"/>
</dbReference>
<dbReference type="GO" id="GO:0008773">
    <property type="term" value="F:[protein-PII] uridylyltransferase activity"/>
    <property type="evidence" value="ECO:0007669"/>
    <property type="project" value="UniProtKB-UniRule"/>
</dbReference>
<dbReference type="GO" id="GO:0006808">
    <property type="term" value="P:regulation of nitrogen utilization"/>
    <property type="evidence" value="ECO:0007669"/>
    <property type="project" value="UniProtKB-UniRule"/>
</dbReference>
<dbReference type="PANTHER" id="PTHR47320">
    <property type="entry name" value="BIFUNCTIONAL URIDYLYLTRANSFERASE/URIDYLYL-REMOVING ENZYME"/>
    <property type="match status" value="1"/>
</dbReference>
<dbReference type="EMBL" id="JABMOJ010000071">
    <property type="protein sequence ID" value="NQV64128.1"/>
    <property type="molecule type" value="Genomic_DNA"/>
</dbReference>
<comment type="caution">
    <text evidence="12">The sequence shown here is derived from an EMBL/GenBank/DDBJ whole genome shotgun (WGS) entry which is preliminary data.</text>
</comment>
<gene>
    <name evidence="8 12" type="primary">glnD</name>
    <name evidence="12" type="ORF">HQ497_02080</name>
</gene>
<keyword evidence="6 8" id="KW-0511">Multifunctional enzyme</keyword>
<dbReference type="Pfam" id="PF08335">
    <property type="entry name" value="GlnD_UR_UTase"/>
    <property type="match status" value="1"/>
</dbReference>
<dbReference type="InterPro" id="IPR013546">
    <property type="entry name" value="PII_UdlTrfase/GS_AdlTrfase"/>
</dbReference>
<protein>
    <recommendedName>
        <fullName evidence="8">Bifunctional uridylyltransferase/uridylyl-removing enzyme</fullName>
        <shortName evidence="8">UTase/UR</shortName>
    </recommendedName>
    <alternativeName>
        <fullName evidence="8">Bifunctional [protein-PII] modification enzyme</fullName>
    </alternativeName>
    <alternativeName>
        <fullName evidence="8">Bifunctional nitrogen sensor protein</fullName>
    </alternativeName>
    <domain>
        <recommendedName>
            <fullName evidence="8">[Protein-PII] uridylyltransferase</fullName>
            <shortName evidence="8">PII uridylyltransferase</shortName>
            <shortName evidence="8">UTase</shortName>
            <ecNumber evidence="8">2.7.7.59</ecNumber>
        </recommendedName>
    </domain>
    <domain>
        <recommendedName>
            <fullName evidence="8">[Protein-PII]-UMP uridylyl-removing enzyme</fullName>
            <shortName evidence="8">UR</shortName>
            <ecNumber evidence="8">3.1.4.-</ecNumber>
        </recommendedName>
    </domain>
</protein>
<dbReference type="SUPFAM" id="SSF109604">
    <property type="entry name" value="HD-domain/PDEase-like"/>
    <property type="match status" value="1"/>
</dbReference>
<dbReference type="PIRSF" id="PIRSF006288">
    <property type="entry name" value="PII_uridyltransf"/>
    <property type="match status" value="1"/>
</dbReference>
<dbReference type="Pfam" id="PF01842">
    <property type="entry name" value="ACT"/>
    <property type="match status" value="1"/>
</dbReference>
<dbReference type="SMART" id="SM00471">
    <property type="entry name" value="HDc"/>
    <property type="match status" value="1"/>
</dbReference>
<evidence type="ECO:0000259" key="11">
    <source>
        <dbReference type="PROSITE" id="PS51831"/>
    </source>
</evidence>
<dbReference type="SUPFAM" id="SSF81593">
    <property type="entry name" value="Nucleotidyltransferase substrate binding subunit/domain"/>
    <property type="match status" value="1"/>
</dbReference>